<evidence type="ECO:0000313" key="2">
    <source>
        <dbReference type="Proteomes" id="UP000267049"/>
    </source>
</evidence>
<organism evidence="1 2">
    <name type="scientific">Montanilutibacter psychrotolerans</name>
    <dbReference type="NCBI Taxonomy" id="1327343"/>
    <lineage>
        <taxon>Bacteria</taxon>
        <taxon>Pseudomonadati</taxon>
        <taxon>Pseudomonadota</taxon>
        <taxon>Gammaproteobacteria</taxon>
        <taxon>Lysobacterales</taxon>
        <taxon>Lysobacteraceae</taxon>
        <taxon>Montanilutibacter</taxon>
    </lineage>
</organism>
<dbReference type="RefSeq" id="WP_123086307.1">
    <property type="nucleotide sequence ID" value="NZ_RIBS01000001.1"/>
</dbReference>
<dbReference type="OrthoDB" id="149359at2"/>
<dbReference type="Proteomes" id="UP000267049">
    <property type="component" value="Unassembled WGS sequence"/>
</dbReference>
<keyword evidence="2" id="KW-1185">Reference proteome</keyword>
<accession>A0A3M8SXS9</accession>
<name>A0A3M8SXS9_9GAMM</name>
<evidence type="ECO:0000313" key="1">
    <source>
        <dbReference type="EMBL" id="RNF86188.1"/>
    </source>
</evidence>
<gene>
    <name evidence="1" type="ORF">EER27_01820</name>
</gene>
<dbReference type="AlphaFoldDB" id="A0A3M8SXS9"/>
<protein>
    <submittedName>
        <fullName evidence="1">Uncharacterized protein</fullName>
    </submittedName>
</protein>
<sequence length="276" mass="29401">MSAPLFQRQMRDLERVESRVLAALRFIDAATEAAISTPLQLESLDGRANFIRNQRGMVVLDHWSGLSAHRDAFEAPPALPAVGSLTLRVAVTDPAGAYLPRIVSLALPRDPTLVDPDPASSLFEAVRVPMYPTSAAATGANWSLLRVSLAEDGSGDALGGALLRVRRNGDVIARGMTDWRGEGLVAVVGVPVMTFGDDEEAVVVEAINVSLEVVFDPDSGSRLSADSLRDRRLPPPQVLVDPVAMEAAAAELPHSARSLSIAARRTQSVAMTLQLP</sequence>
<comment type="caution">
    <text evidence="1">The sequence shown here is derived from an EMBL/GenBank/DDBJ whole genome shotgun (WGS) entry which is preliminary data.</text>
</comment>
<dbReference type="EMBL" id="RIBS01000001">
    <property type="protein sequence ID" value="RNF86188.1"/>
    <property type="molecule type" value="Genomic_DNA"/>
</dbReference>
<reference evidence="1 2" key="1">
    <citation type="submission" date="2018-11" db="EMBL/GenBank/DDBJ databases">
        <title>Lysobacter cryohumiis sp. nov., isolated from soil in the Tianshan Mountains, Xinjiang, China.</title>
        <authorList>
            <person name="Luo Y."/>
            <person name="Sheng H."/>
        </authorList>
    </citation>
    <scope>NUCLEOTIDE SEQUENCE [LARGE SCALE GENOMIC DNA]</scope>
    <source>
        <strain evidence="1 2">ZS60</strain>
    </source>
</reference>
<proteinExistence type="predicted"/>